<accession>A0A183B1G3</accession>
<sequence>LRHAGPFIGQMPKHFFPPIPLQDPSKAKLAAEWRREREIQIKELQKKQESMSVVSVVSKIGTPDPVMQPPEDKYDLIEDFTHYLSIGDRLLEEEITCLEFEDEQVGPAPILTLTGELIEEKDNFFAVSYILLSGRITDGVSARVQNARLALANLRHLWRRRDSLLSVKGRGYAAAVQPVLLYGAETSVFEQQSLRRIARIW</sequence>
<organism evidence="1">
    <name type="scientific">Echinostoma caproni</name>
    <dbReference type="NCBI Taxonomy" id="27848"/>
    <lineage>
        <taxon>Eukaryota</taxon>
        <taxon>Metazoa</taxon>
        <taxon>Spiralia</taxon>
        <taxon>Lophotrochozoa</taxon>
        <taxon>Platyhelminthes</taxon>
        <taxon>Trematoda</taxon>
        <taxon>Digenea</taxon>
        <taxon>Plagiorchiida</taxon>
        <taxon>Echinostomata</taxon>
        <taxon>Echinostomatoidea</taxon>
        <taxon>Echinostomatidae</taxon>
        <taxon>Echinostoma</taxon>
    </lineage>
</organism>
<dbReference type="AlphaFoldDB" id="A0A183B1G3"/>
<name>A0A183B1G3_9TREM</name>
<dbReference type="WBParaSite" id="ECPE_0001308601-mRNA-1">
    <property type="protein sequence ID" value="ECPE_0001308601-mRNA-1"/>
    <property type="gene ID" value="ECPE_0001308601"/>
</dbReference>
<protein>
    <submittedName>
        <fullName evidence="1">PRP3 domain-containing protein</fullName>
    </submittedName>
</protein>
<reference evidence="1" key="1">
    <citation type="submission" date="2016-06" db="UniProtKB">
        <authorList>
            <consortium name="WormBaseParasite"/>
        </authorList>
    </citation>
    <scope>IDENTIFICATION</scope>
</reference>
<proteinExistence type="predicted"/>
<evidence type="ECO:0000313" key="1">
    <source>
        <dbReference type="WBParaSite" id="ECPE_0001308601-mRNA-1"/>
    </source>
</evidence>